<evidence type="ECO:0000256" key="2">
    <source>
        <dbReference type="SAM" id="MobiDB-lite"/>
    </source>
</evidence>
<evidence type="ECO:0000259" key="4">
    <source>
        <dbReference type="PROSITE" id="PS50069"/>
    </source>
</evidence>
<dbReference type="RefSeq" id="XP_046059433.1">
    <property type="nucleotide sequence ID" value="XM_046206793.1"/>
</dbReference>
<dbReference type="GO" id="GO:0070979">
    <property type="term" value="P:protein K11-linked ubiquitination"/>
    <property type="evidence" value="ECO:0007669"/>
    <property type="project" value="TreeGrafter"/>
</dbReference>
<dbReference type="PROSITE" id="PS50069">
    <property type="entry name" value="CULLIN_2"/>
    <property type="match status" value="1"/>
</dbReference>
<protein>
    <recommendedName>
        <fullName evidence="4">Cullin family profile domain-containing protein</fullName>
    </recommendedName>
</protein>
<dbReference type="InterPro" id="IPR044554">
    <property type="entry name" value="ANAPC2"/>
</dbReference>
<dbReference type="InterPro" id="IPR057975">
    <property type="entry name" value="TPR_ANAPC2"/>
</dbReference>
<feature type="transmembrane region" description="Helical" evidence="3">
    <location>
        <begin position="413"/>
        <end position="432"/>
    </location>
</feature>
<feature type="region of interest" description="Disordered" evidence="2">
    <location>
        <begin position="188"/>
        <end position="207"/>
    </location>
</feature>
<comment type="caution">
    <text evidence="5">The sequence shown here is derived from an EMBL/GenBank/DDBJ whole genome shotgun (WGS) entry which is preliminary data.</text>
</comment>
<dbReference type="Pfam" id="PF26557">
    <property type="entry name" value="Cullin_AB"/>
    <property type="match status" value="1"/>
</dbReference>
<evidence type="ECO:0000256" key="1">
    <source>
        <dbReference type="PROSITE-ProRule" id="PRU00330"/>
    </source>
</evidence>
<reference evidence="5" key="1">
    <citation type="journal article" date="2021" name="Open Biol.">
        <title>Shared evolutionary footprints suggest mitochondrial oxidative damage underlies multiple complex I losses in fungi.</title>
        <authorList>
            <person name="Schikora-Tamarit M.A."/>
            <person name="Marcet-Houben M."/>
            <person name="Nosek J."/>
            <person name="Gabaldon T."/>
        </authorList>
    </citation>
    <scope>NUCLEOTIDE SEQUENCE</scope>
    <source>
        <strain evidence="5">CBS6075</strain>
    </source>
</reference>
<dbReference type="GeneID" id="70237560"/>
<dbReference type="GO" id="GO:0007091">
    <property type="term" value="P:metaphase/anaphase transition of mitotic cell cycle"/>
    <property type="evidence" value="ECO:0007669"/>
    <property type="project" value="TreeGrafter"/>
</dbReference>
<dbReference type="SUPFAM" id="SSF75632">
    <property type="entry name" value="Cullin homology domain"/>
    <property type="match status" value="1"/>
</dbReference>
<dbReference type="SMART" id="SM00182">
    <property type="entry name" value="CULLIN"/>
    <property type="match status" value="1"/>
</dbReference>
<accession>A0A9P8T1P2</accession>
<dbReference type="PANTHER" id="PTHR45957:SF1">
    <property type="entry name" value="ANAPHASE-PROMOTING COMPLEX SUBUNIT 2"/>
    <property type="match status" value="1"/>
</dbReference>
<dbReference type="GO" id="GO:0006511">
    <property type="term" value="P:ubiquitin-dependent protein catabolic process"/>
    <property type="evidence" value="ECO:0007669"/>
    <property type="project" value="InterPro"/>
</dbReference>
<evidence type="ECO:0000313" key="6">
    <source>
        <dbReference type="Proteomes" id="UP000769157"/>
    </source>
</evidence>
<dbReference type="InterPro" id="IPR016158">
    <property type="entry name" value="Cullin_homology"/>
</dbReference>
<dbReference type="GO" id="GO:0005680">
    <property type="term" value="C:anaphase-promoting complex"/>
    <property type="evidence" value="ECO:0007669"/>
    <property type="project" value="TreeGrafter"/>
</dbReference>
<dbReference type="InterPro" id="IPR059120">
    <property type="entry name" value="Cullin-like_AB"/>
</dbReference>
<dbReference type="Gene3D" id="3.30.230.130">
    <property type="entry name" value="Cullin, Chain C, Domain 2"/>
    <property type="match status" value="1"/>
</dbReference>
<dbReference type="Proteomes" id="UP000769157">
    <property type="component" value="Unassembled WGS sequence"/>
</dbReference>
<dbReference type="EMBL" id="JAEUBE010000378">
    <property type="protein sequence ID" value="KAH3662344.1"/>
    <property type="molecule type" value="Genomic_DNA"/>
</dbReference>
<dbReference type="AlphaFoldDB" id="A0A9P8T1P2"/>
<keyword evidence="3" id="KW-1133">Transmembrane helix</keyword>
<feature type="transmembrane region" description="Helical" evidence="3">
    <location>
        <begin position="357"/>
        <end position="378"/>
    </location>
</feature>
<keyword evidence="6" id="KW-1185">Reference proteome</keyword>
<proteinExistence type="inferred from homology"/>
<evidence type="ECO:0000256" key="3">
    <source>
        <dbReference type="SAM" id="Phobius"/>
    </source>
</evidence>
<dbReference type="InterPro" id="IPR036317">
    <property type="entry name" value="Cullin_homology_sf"/>
</dbReference>
<sequence length="1227" mass="139046">MFLSAEEVMISLESNEMSIDKTGSLCPYKLRKNLSVSKKNTLTVLSNSETARYLESGETLTLRTSSLTSNVLLVVGSRHQQLVVVGNVNSTNILSVSQVEQRVLVFGNLINRLVFANNLRNRNGVINHGIISQSRHHINLPVVGDTPRTRTDFESVRMDHCVEESKDPGVVPSWRRLTNSPVLISQMRMSSKPPVTTSPTSVHHKTPSGVGEPFVELVHEHGPRLHFVVVGQFRIFVVCFKERIQHVPLVFGDSLVVFDFKELDKSVEFFLVLFRDHEVPVLDRRLGWNVSLVLFQNEFVSELVHFLEIPTDGDSRNSAKARITKSSGSYPRSAIYRTVPSIPIYGFPNTSKLSSLYLLNTLLTLLSTLIFAFSFTFLKPSANSGRVKKSLIAYVTFCWFLPRKNDAMSSDSINYFVYLFIMSLSLDAQNFFEVFASNAVSFVPHEQDDPSSNVSLVLDWIGEFLSVQSSDPVEPPLRIRNALKNVGAGNEHLFDGFLRLVRSILNKQGREIAKTIDSSPEPVSGLPHLFEWIVSTNQKTLYCTSLINLVSDQIKLVTRCSNAVFRKTALDPSVWRNVQTWYRDGLFGKSSPIRREDLIQTTQILNRIYLGDEMSQLVTELFKCEIKSHIGTQCSLVWNKPLLTDLSHYTHQILTPKFVDLLPPSDADCLTELVKNELVRLRIKEIFDIVVDYPDSTFALQELRECMTTASQQTQLVNTFIHLAEKRLLHAGVSTIDIIKCYISTIRSFLIIDHRGVLLDKVCRPIRSYLKEREDTIERIVFALLDTSSENKLIELAIELRQSGTKRQLTHELERDLNWTPDPVDALPDFRKGVVEDVVESLISIFDTKDVFMSELTKVFSEQLLKITNYDVREVYTKLQLLKSRFGNSEFGSLDVMMKDIILSRKLDKAISSAHVHSSIISHLYWPELPKQEFKLPESIQQSLKNYEAQYRNHKKGRKLDIFPALSTVDMDVEIGGTTTNFKVSADKASILYSFLDMPPGSEVKLAIICMKLQMPLKLANDGLAFWVKNGVLLGVENRSFNASSSRCLSFVIRTPFLHHVRIGSQPPITTPGDELPEELVVRSYVREPPNRRTAMIETGVTSLRYSLVVVWEAPYATKCEDRLLDSLAVNTTFPFSSSTSGSWTLELEFLIWNKVDDGCRNALVAGSWSWWFPLTNCSFLIQNLMFFASGSSEMDPETLEMYFGSGYCTLAICGYEDEHTRAVMIW</sequence>
<keyword evidence="3" id="KW-0472">Membrane</keyword>
<dbReference type="PANTHER" id="PTHR45957">
    <property type="entry name" value="ANAPHASE-PROMOTING COMPLEX SUBUNIT 2"/>
    <property type="match status" value="1"/>
</dbReference>
<dbReference type="Pfam" id="PF25773">
    <property type="entry name" value="TPR_ANAPC2"/>
    <property type="match status" value="1"/>
</dbReference>
<dbReference type="GO" id="GO:0031625">
    <property type="term" value="F:ubiquitin protein ligase binding"/>
    <property type="evidence" value="ECO:0007669"/>
    <property type="project" value="InterPro"/>
</dbReference>
<feature type="compositionally biased region" description="Low complexity" evidence="2">
    <location>
        <begin position="190"/>
        <end position="201"/>
    </location>
</feature>
<organism evidence="5 6">
    <name type="scientific">Ogataea philodendri</name>
    <dbReference type="NCBI Taxonomy" id="1378263"/>
    <lineage>
        <taxon>Eukaryota</taxon>
        <taxon>Fungi</taxon>
        <taxon>Dikarya</taxon>
        <taxon>Ascomycota</taxon>
        <taxon>Saccharomycotina</taxon>
        <taxon>Pichiomycetes</taxon>
        <taxon>Pichiales</taxon>
        <taxon>Pichiaceae</taxon>
        <taxon>Ogataea</taxon>
    </lineage>
</organism>
<evidence type="ECO:0000313" key="5">
    <source>
        <dbReference type="EMBL" id="KAH3662344.1"/>
    </source>
</evidence>
<keyword evidence="3" id="KW-0812">Transmembrane</keyword>
<dbReference type="OrthoDB" id="5581181at2759"/>
<comment type="similarity">
    <text evidence="1">Belongs to the cullin family.</text>
</comment>
<reference evidence="5" key="2">
    <citation type="submission" date="2021-01" db="EMBL/GenBank/DDBJ databases">
        <authorList>
            <person name="Schikora-Tamarit M.A."/>
        </authorList>
    </citation>
    <scope>NUCLEOTIDE SEQUENCE</scope>
    <source>
        <strain evidence="5">CBS6075</strain>
    </source>
</reference>
<name>A0A9P8T1P2_9ASCO</name>
<gene>
    <name evidence="5" type="ORF">OGAPHI_005596</name>
</gene>
<feature type="domain" description="Cullin family profile" evidence="4">
    <location>
        <begin position="842"/>
        <end position="1028"/>
    </location>
</feature>